<feature type="region of interest" description="Disordered" evidence="1">
    <location>
        <begin position="678"/>
        <end position="710"/>
    </location>
</feature>
<feature type="compositionally biased region" description="Low complexity" evidence="1">
    <location>
        <begin position="364"/>
        <end position="374"/>
    </location>
</feature>
<feature type="compositionally biased region" description="Low complexity" evidence="1">
    <location>
        <begin position="574"/>
        <end position="588"/>
    </location>
</feature>
<dbReference type="EMBL" id="AJVK01000129">
    <property type="status" value="NOT_ANNOTATED_CDS"/>
    <property type="molecule type" value="Genomic_DNA"/>
</dbReference>
<dbReference type="VEuPathDB" id="VectorBase:PPAPM1_009467"/>
<reference evidence="2" key="1">
    <citation type="submission" date="2022-08" db="UniProtKB">
        <authorList>
            <consortium name="EnsemblMetazoa"/>
        </authorList>
    </citation>
    <scope>IDENTIFICATION</scope>
    <source>
        <strain evidence="2">Israel</strain>
    </source>
</reference>
<evidence type="ECO:0000256" key="1">
    <source>
        <dbReference type="SAM" id="MobiDB-lite"/>
    </source>
</evidence>
<dbReference type="PROSITE" id="PS01159">
    <property type="entry name" value="WW_DOMAIN_1"/>
    <property type="match status" value="1"/>
</dbReference>
<dbReference type="PROSITE" id="PS50020">
    <property type="entry name" value="WW_DOMAIN_2"/>
    <property type="match status" value="1"/>
</dbReference>
<accession>A0A1B0CYF5</accession>
<feature type="region of interest" description="Disordered" evidence="1">
    <location>
        <begin position="290"/>
        <end position="330"/>
    </location>
</feature>
<feature type="compositionally biased region" description="Pro residues" evidence="1">
    <location>
        <begin position="694"/>
        <end position="709"/>
    </location>
</feature>
<evidence type="ECO:0000313" key="3">
    <source>
        <dbReference type="Proteomes" id="UP000092462"/>
    </source>
</evidence>
<dbReference type="InterPro" id="IPR040524">
    <property type="entry name" value="HECW1_helix"/>
</dbReference>
<evidence type="ECO:0000313" key="2">
    <source>
        <dbReference type="EnsemblMetazoa" id="PPAI000029-PA"/>
    </source>
</evidence>
<dbReference type="EMBL" id="AJVK01000126">
    <property type="status" value="NOT_ANNOTATED_CDS"/>
    <property type="molecule type" value="Genomic_DNA"/>
</dbReference>
<feature type="region of interest" description="Disordered" evidence="1">
    <location>
        <begin position="471"/>
        <end position="492"/>
    </location>
</feature>
<dbReference type="VEuPathDB" id="VectorBase:PPAI000029"/>
<dbReference type="InterPro" id="IPR001202">
    <property type="entry name" value="WW_dom"/>
</dbReference>
<dbReference type="EnsemblMetazoa" id="PPAI000029-RA">
    <property type="protein sequence ID" value="PPAI000029-PA"/>
    <property type="gene ID" value="PPAI000029"/>
</dbReference>
<dbReference type="SMART" id="SM00456">
    <property type="entry name" value="WW"/>
    <property type="match status" value="1"/>
</dbReference>
<protein>
    <submittedName>
        <fullName evidence="2">Uncharacterized protein</fullName>
    </submittedName>
</protein>
<sequence length="776" mass="84965">MSNDILIYSFSPFPFLSLSLPLSVSRGFPRCAVATGAEATAEPPEDNPGATEAATVSETVFPSPAEVHSPSESTSVPLTMSGVRRKSRPMPSYENDSVVVNGTKRKVRNSDARMPGPTDSEYFHIWHASEGGGEDFEAPPLPPKNIGGGNGLHRPLERSWPPRISRLTKPMCEFSFDIIDTDEALLSLPTDVSSADQVNFVPGEFFTEHRQTATLKPGKSIDCDFAPLATPETDGSLSDRMAENSGGSGGHTPKLKPLMKKKIGPDNYISTILAKKVVEQCENAEEGDEVAEANGLSVPGESSTEDFVTVKPHKPLTRQLSNGKSKFHPNGFISATEQELALEEDNQHYMLCRKLSPHRPRSPPSGSSTRSASPLDNVMSSPEGAASPIVHQKPFRPQPRLLTRVGGSGGGNLICPPTPTHHARRLRSLADNLTPPELHSRDVFSPESVPSPEIRHAEVVLLSKRTEFGRVPDGGVGSDNELPMRHLTPTRLPSIPERARGTVAESEEPLPPAWEARMDSHGRIFYIDHTTRTTSWQRPGATYNVTSMGGREQHRQQLDRRYQSIRRTITNEARPVSSSSTPSGHRGSNASSSEGDSTDGAVQSIQALQESHPALLMLSRPDFYSMLHTNPEALAVYNRNAALKHMVLRIRRDANCFARYQYNKDLVALVNSFAASDRELPHRPPSETLNDIAPLPPPRPPTLPRPPIGSPDIPVAYNDKVVAFLRQPNILEILRERQGSSGCSRSLREKINAVRVEGTPALERFGHDLQLTILLR</sequence>
<dbReference type="EMBL" id="AJVK01000127">
    <property type="status" value="NOT_ANNOTATED_CDS"/>
    <property type="molecule type" value="Genomic_DNA"/>
</dbReference>
<feature type="region of interest" description="Disordered" evidence="1">
    <location>
        <begin position="568"/>
        <end position="600"/>
    </location>
</feature>
<dbReference type="EMBL" id="AJVK01000128">
    <property type="status" value="NOT_ANNOTATED_CDS"/>
    <property type="molecule type" value="Genomic_DNA"/>
</dbReference>
<keyword evidence="3" id="KW-1185">Reference proteome</keyword>
<dbReference type="Proteomes" id="UP000092462">
    <property type="component" value="Unassembled WGS sequence"/>
</dbReference>
<proteinExistence type="predicted"/>
<dbReference type="InterPro" id="IPR036020">
    <property type="entry name" value="WW_dom_sf"/>
</dbReference>
<dbReference type="CDD" id="cd00201">
    <property type="entry name" value="WW"/>
    <property type="match status" value="1"/>
</dbReference>
<name>A0A1B0CYF5_PHLPP</name>
<feature type="region of interest" description="Disordered" evidence="1">
    <location>
        <begin position="231"/>
        <end position="260"/>
    </location>
</feature>
<organism evidence="2 3">
    <name type="scientific">Phlebotomus papatasi</name>
    <name type="common">Sandfly</name>
    <dbReference type="NCBI Taxonomy" id="29031"/>
    <lineage>
        <taxon>Eukaryota</taxon>
        <taxon>Metazoa</taxon>
        <taxon>Ecdysozoa</taxon>
        <taxon>Arthropoda</taxon>
        <taxon>Hexapoda</taxon>
        <taxon>Insecta</taxon>
        <taxon>Pterygota</taxon>
        <taxon>Neoptera</taxon>
        <taxon>Endopterygota</taxon>
        <taxon>Diptera</taxon>
        <taxon>Nematocera</taxon>
        <taxon>Psychodoidea</taxon>
        <taxon>Psychodidae</taxon>
        <taxon>Phlebotomus</taxon>
        <taxon>Phlebotomus</taxon>
    </lineage>
</organism>
<dbReference type="SUPFAM" id="SSF51045">
    <property type="entry name" value="WW domain"/>
    <property type="match status" value="1"/>
</dbReference>
<dbReference type="Pfam" id="PF00397">
    <property type="entry name" value="WW"/>
    <property type="match status" value="1"/>
</dbReference>
<feature type="region of interest" description="Disordered" evidence="1">
    <location>
        <begin position="63"/>
        <end position="96"/>
    </location>
</feature>
<dbReference type="Gene3D" id="2.20.70.10">
    <property type="match status" value="1"/>
</dbReference>
<feature type="region of interest" description="Disordered" evidence="1">
    <location>
        <begin position="355"/>
        <end position="420"/>
    </location>
</feature>
<dbReference type="Pfam" id="PF18436">
    <property type="entry name" value="HECW1_helix"/>
    <property type="match status" value="1"/>
</dbReference>
<dbReference type="AlphaFoldDB" id="A0A1B0CYF5"/>
<feature type="compositionally biased region" description="Polar residues" evidence="1">
    <location>
        <begin position="589"/>
        <end position="600"/>
    </location>
</feature>